<dbReference type="EMBL" id="MU269420">
    <property type="protein sequence ID" value="KAH7902896.1"/>
    <property type="molecule type" value="Genomic_DNA"/>
</dbReference>
<proteinExistence type="predicted"/>
<evidence type="ECO:0000313" key="1">
    <source>
        <dbReference type="EMBL" id="KAH7902896.1"/>
    </source>
</evidence>
<sequence>MDEYYDYNQAREEINKQAVERSADNTKKKYQLCIWDDGIASKCKPLTSPGSRTTRFVCVDAATKEVEEAVFTVQGVLVDTDLPPLAYRPKPQQLRHMRQSITITGLGHQSFDSAVSSLYALQPLLARNAGPGTFEKWQPGEYKNVVSLNIQNRYFTLRKFADGAEKIPFNKLADPDGYLEDSNGRDLIHTDDNAVDYYASASAGAQKISPATFRAGDIVEASLSVAMTPVSADKYKMLLILRSLAQINCTLTMNAETKRDVARFQSVSQSSSTTLKRRRAYSPVAEPGSSSGPSQPPMQRNKGLENGRPMEAVE</sequence>
<name>A0ACB7ZPS7_9AGAM</name>
<organism evidence="1 2">
    <name type="scientific">Hygrophoropsis aurantiaca</name>
    <dbReference type="NCBI Taxonomy" id="72124"/>
    <lineage>
        <taxon>Eukaryota</taxon>
        <taxon>Fungi</taxon>
        <taxon>Dikarya</taxon>
        <taxon>Basidiomycota</taxon>
        <taxon>Agaricomycotina</taxon>
        <taxon>Agaricomycetes</taxon>
        <taxon>Agaricomycetidae</taxon>
        <taxon>Boletales</taxon>
        <taxon>Coniophorineae</taxon>
        <taxon>Hygrophoropsidaceae</taxon>
        <taxon>Hygrophoropsis</taxon>
    </lineage>
</organism>
<dbReference type="Proteomes" id="UP000790377">
    <property type="component" value="Unassembled WGS sequence"/>
</dbReference>
<protein>
    <submittedName>
        <fullName evidence="1">Uncharacterized protein</fullName>
    </submittedName>
</protein>
<keyword evidence="2" id="KW-1185">Reference proteome</keyword>
<gene>
    <name evidence="1" type="ORF">BJ138DRAFT_1120970</name>
</gene>
<comment type="caution">
    <text evidence="1">The sequence shown here is derived from an EMBL/GenBank/DDBJ whole genome shotgun (WGS) entry which is preliminary data.</text>
</comment>
<reference evidence="1" key="1">
    <citation type="journal article" date="2021" name="New Phytol.">
        <title>Evolutionary innovations through gain and loss of genes in the ectomycorrhizal Boletales.</title>
        <authorList>
            <person name="Wu G."/>
            <person name="Miyauchi S."/>
            <person name="Morin E."/>
            <person name="Kuo A."/>
            <person name="Drula E."/>
            <person name="Varga T."/>
            <person name="Kohler A."/>
            <person name="Feng B."/>
            <person name="Cao Y."/>
            <person name="Lipzen A."/>
            <person name="Daum C."/>
            <person name="Hundley H."/>
            <person name="Pangilinan J."/>
            <person name="Johnson J."/>
            <person name="Barry K."/>
            <person name="LaButti K."/>
            <person name="Ng V."/>
            <person name="Ahrendt S."/>
            <person name="Min B."/>
            <person name="Choi I.G."/>
            <person name="Park H."/>
            <person name="Plett J.M."/>
            <person name="Magnuson J."/>
            <person name="Spatafora J.W."/>
            <person name="Nagy L.G."/>
            <person name="Henrissat B."/>
            <person name="Grigoriev I.V."/>
            <person name="Yang Z.L."/>
            <person name="Xu J."/>
            <person name="Martin F.M."/>
        </authorList>
    </citation>
    <scope>NUCLEOTIDE SEQUENCE</scope>
    <source>
        <strain evidence="1">ATCC 28755</strain>
    </source>
</reference>
<evidence type="ECO:0000313" key="2">
    <source>
        <dbReference type="Proteomes" id="UP000790377"/>
    </source>
</evidence>
<accession>A0ACB7ZPS7</accession>